<feature type="signal peptide" evidence="1">
    <location>
        <begin position="1"/>
        <end position="21"/>
    </location>
</feature>
<evidence type="ECO:0000313" key="2">
    <source>
        <dbReference type="EMBL" id="MDP5273012.1"/>
    </source>
</evidence>
<accession>A0ABT9IUM6</accession>
<evidence type="ECO:0000313" key="3">
    <source>
        <dbReference type="Proteomes" id="UP001231941"/>
    </source>
</evidence>
<name>A0ABT9IUM6_9BACL</name>
<dbReference type="RefSeq" id="WP_305990307.1">
    <property type="nucleotide sequence ID" value="NZ_JAVAMP010000001.1"/>
</dbReference>
<keyword evidence="3" id="KW-1185">Reference proteome</keyword>
<protein>
    <recommendedName>
        <fullName evidence="4">DUF4367 domain-containing protein</fullName>
    </recommendedName>
</protein>
<feature type="chain" id="PRO_5047532405" description="DUF4367 domain-containing protein" evidence="1">
    <location>
        <begin position="22"/>
        <end position="167"/>
    </location>
</feature>
<organism evidence="2 3">
    <name type="scientific">Chengkuizengella axinellae</name>
    <dbReference type="NCBI Taxonomy" id="3064388"/>
    <lineage>
        <taxon>Bacteria</taxon>
        <taxon>Bacillati</taxon>
        <taxon>Bacillota</taxon>
        <taxon>Bacilli</taxon>
        <taxon>Bacillales</taxon>
        <taxon>Paenibacillaceae</taxon>
        <taxon>Chengkuizengella</taxon>
    </lineage>
</organism>
<gene>
    <name evidence="2" type="ORF">Q5Y73_02745</name>
</gene>
<evidence type="ECO:0008006" key="4">
    <source>
        <dbReference type="Google" id="ProtNLM"/>
    </source>
</evidence>
<keyword evidence="1" id="KW-0732">Signal</keyword>
<proteinExistence type="predicted"/>
<evidence type="ECO:0000256" key="1">
    <source>
        <dbReference type="SAM" id="SignalP"/>
    </source>
</evidence>
<dbReference type="Proteomes" id="UP001231941">
    <property type="component" value="Unassembled WGS sequence"/>
</dbReference>
<dbReference type="PROSITE" id="PS51257">
    <property type="entry name" value="PROKAR_LIPOPROTEIN"/>
    <property type="match status" value="1"/>
</dbReference>
<comment type="caution">
    <text evidence="2">The sequence shown here is derived from an EMBL/GenBank/DDBJ whole genome shotgun (WGS) entry which is preliminary data.</text>
</comment>
<reference evidence="2 3" key="1">
    <citation type="submission" date="2023-08" db="EMBL/GenBank/DDBJ databases">
        <authorList>
            <person name="Park J.-S."/>
        </authorList>
    </citation>
    <scope>NUCLEOTIDE SEQUENCE [LARGE SCALE GENOMIC DNA]</scope>
    <source>
        <strain evidence="2 3">2205SS18-9</strain>
    </source>
</reference>
<dbReference type="EMBL" id="JAVAMP010000001">
    <property type="protein sequence ID" value="MDP5273012.1"/>
    <property type="molecule type" value="Genomic_DNA"/>
</dbReference>
<sequence>MKKIMMLSLILFLTACSGTDALEKLKKEYPESVKVVIEELPKEIQEKIAVPTKFPFEVTHVTAYNSGNPLEDPMEVINTEFVFSDGESVNMHLYIYHTDFTFHPDDDELDTVTLMDDSIAYYNVSDGNFKSIRWKKEEKDFSIMLVSVKDEVFSLEDLVEVVNSIEY</sequence>